<gene>
    <name evidence="6" type="ORF">EV383_1685</name>
</gene>
<organism evidence="6 7">
    <name type="scientific">Pseudonocardia sediminis</name>
    <dbReference type="NCBI Taxonomy" id="1397368"/>
    <lineage>
        <taxon>Bacteria</taxon>
        <taxon>Bacillati</taxon>
        <taxon>Actinomycetota</taxon>
        <taxon>Actinomycetes</taxon>
        <taxon>Pseudonocardiales</taxon>
        <taxon>Pseudonocardiaceae</taxon>
        <taxon>Pseudonocardia</taxon>
    </lineage>
</organism>
<feature type="DNA-binding region" description="H-T-H motif" evidence="4">
    <location>
        <begin position="41"/>
        <end position="60"/>
    </location>
</feature>
<dbReference type="PRINTS" id="PR00455">
    <property type="entry name" value="HTHTETR"/>
</dbReference>
<dbReference type="Gene3D" id="1.10.10.60">
    <property type="entry name" value="Homeodomain-like"/>
    <property type="match status" value="1"/>
</dbReference>
<dbReference type="AlphaFoldDB" id="A0A4Q7UXH1"/>
<dbReference type="SUPFAM" id="SSF48498">
    <property type="entry name" value="Tetracyclin repressor-like, C-terminal domain"/>
    <property type="match status" value="1"/>
</dbReference>
<dbReference type="InterPro" id="IPR050109">
    <property type="entry name" value="HTH-type_TetR-like_transc_reg"/>
</dbReference>
<dbReference type="Pfam" id="PF17932">
    <property type="entry name" value="TetR_C_24"/>
    <property type="match status" value="1"/>
</dbReference>
<dbReference type="SUPFAM" id="SSF46689">
    <property type="entry name" value="Homeodomain-like"/>
    <property type="match status" value="1"/>
</dbReference>
<accession>A0A4Q7UXH1</accession>
<keyword evidence="1" id="KW-0805">Transcription regulation</keyword>
<dbReference type="EMBL" id="SHKL01000001">
    <property type="protein sequence ID" value="RZT84829.1"/>
    <property type="molecule type" value="Genomic_DNA"/>
</dbReference>
<dbReference type="PANTHER" id="PTHR30055:SF240">
    <property type="entry name" value="HTH-TYPE TRANSCRIPTIONAL REGULATOR ACRR"/>
    <property type="match status" value="1"/>
</dbReference>
<evidence type="ECO:0000259" key="5">
    <source>
        <dbReference type="PROSITE" id="PS50977"/>
    </source>
</evidence>
<dbReference type="Gene3D" id="1.10.357.10">
    <property type="entry name" value="Tetracycline Repressor, domain 2"/>
    <property type="match status" value="1"/>
</dbReference>
<evidence type="ECO:0000256" key="1">
    <source>
        <dbReference type="ARBA" id="ARBA00023015"/>
    </source>
</evidence>
<comment type="caution">
    <text evidence="6">The sequence shown here is derived from an EMBL/GenBank/DDBJ whole genome shotgun (WGS) entry which is preliminary data.</text>
</comment>
<evidence type="ECO:0000313" key="6">
    <source>
        <dbReference type="EMBL" id="RZT84829.1"/>
    </source>
</evidence>
<dbReference type="RefSeq" id="WP_278044817.1">
    <property type="nucleotide sequence ID" value="NZ_SHKL01000001.1"/>
</dbReference>
<feature type="domain" description="HTH tetR-type" evidence="5">
    <location>
        <begin position="18"/>
        <end position="78"/>
    </location>
</feature>
<evidence type="ECO:0000313" key="7">
    <source>
        <dbReference type="Proteomes" id="UP000291591"/>
    </source>
</evidence>
<evidence type="ECO:0000256" key="2">
    <source>
        <dbReference type="ARBA" id="ARBA00023125"/>
    </source>
</evidence>
<dbReference type="InterPro" id="IPR041490">
    <property type="entry name" value="KstR2_TetR_C"/>
</dbReference>
<reference evidence="6 7" key="1">
    <citation type="submission" date="2019-02" db="EMBL/GenBank/DDBJ databases">
        <title>Sequencing the genomes of 1000 actinobacteria strains.</title>
        <authorList>
            <person name="Klenk H.-P."/>
        </authorList>
    </citation>
    <scope>NUCLEOTIDE SEQUENCE [LARGE SCALE GENOMIC DNA]</scope>
    <source>
        <strain evidence="6 7">DSM 45779</strain>
    </source>
</reference>
<dbReference type="Pfam" id="PF00440">
    <property type="entry name" value="TetR_N"/>
    <property type="match status" value="1"/>
</dbReference>
<dbReference type="Proteomes" id="UP000291591">
    <property type="component" value="Unassembled WGS sequence"/>
</dbReference>
<protein>
    <submittedName>
        <fullName evidence="6">TetR family transcriptional regulator</fullName>
    </submittedName>
</protein>
<dbReference type="InterPro" id="IPR009057">
    <property type="entry name" value="Homeodomain-like_sf"/>
</dbReference>
<name>A0A4Q7UXH1_PSEST</name>
<dbReference type="InterPro" id="IPR001647">
    <property type="entry name" value="HTH_TetR"/>
</dbReference>
<dbReference type="GO" id="GO:0000976">
    <property type="term" value="F:transcription cis-regulatory region binding"/>
    <property type="evidence" value="ECO:0007669"/>
    <property type="project" value="TreeGrafter"/>
</dbReference>
<keyword evidence="2 4" id="KW-0238">DNA-binding</keyword>
<keyword evidence="7" id="KW-1185">Reference proteome</keyword>
<dbReference type="InterPro" id="IPR036271">
    <property type="entry name" value="Tet_transcr_reg_TetR-rel_C_sf"/>
</dbReference>
<dbReference type="GO" id="GO:0003700">
    <property type="term" value="F:DNA-binding transcription factor activity"/>
    <property type="evidence" value="ECO:0007669"/>
    <property type="project" value="TreeGrafter"/>
</dbReference>
<dbReference type="PROSITE" id="PS50977">
    <property type="entry name" value="HTH_TETR_2"/>
    <property type="match status" value="1"/>
</dbReference>
<proteinExistence type="predicted"/>
<keyword evidence="3" id="KW-0804">Transcription</keyword>
<dbReference type="PANTHER" id="PTHR30055">
    <property type="entry name" value="HTH-TYPE TRANSCRIPTIONAL REGULATOR RUTR"/>
    <property type="match status" value="1"/>
</dbReference>
<evidence type="ECO:0000256" key="4">
    <source>
        <dbReference type="PROSITE-ProRule" id="PRU00335"/>
    </source>
</evidence>
<sequence length="216" mass="23762">MGEADGAAVPMTRGARTRQRREEIVAAAARTFAEQGYAAVGMREIADAVGVRGASLYHHFASKEEILYAVCLTVTREPNEENLPLLDAAGTPSQRLAALVDGHLRHLHRRRTEHVVGLHELAALTPGHRTEIDGYRRYYQRRVRDVITAGMRSGEFTVPDARLAAFAVLDMLNGLSNWFRPDRDLDLDAVVSGYVDLVVVRMLGAAHCASPQAPRP</sequence>
<evidence type="ECO:0000256" key="3">
    <source>
        <dbReference type="ARBA" id="ARBA00023163"/>
    </source>
</evidence>